<keyword evidence="1" id="KW-0949">S-adenosyl-L-methionine</keyword>
<evidence type="ECO:0000313" key="5">
    <source>
        <dbReference type="EMBL" id="RRT55103.1"/>
    </source>
</evidence>
<dbReference type="Gene3D" id="2.40.30.70">
    <property type="entry name" value="YaeB-like"/>
    <property type="match status" value="1"/>
</dbReference>
<keyword evidence="3" id="KW-0812">Transmembrane</keyword>
<comment type="similarity">
    <text evidence="2">Belongs to the tRNA methyltransferase O family.</text>
</comment>
<dbReference type="EMBL" id="AMZH03010251">
    <property type="protein sequence ID" value="RRT55103.1"/>
    <property type="molecule type" value="Genomic_DNA"/>
</dbReference>
<evidence type="ECO:0000256" key="2">
    <source>
        <dbReference type="ARBA" id="ARBA00033753"/>
    </source>
</evidence>
<protein>
    <recommendedName>
        <fullName evidence="4">TsaA-like domain-containing protein</fullName>
    </recommendedName>
</protein>
<dbReference type="PANTHER" id="PTHR12818">
    <property type="entry name" value="TRNA (ADENINE(37)-N6)-METHYLTRANSFERASE"/>
    <property type="match status" value="1"/>
</dbReference>
<dbReference type="AlphaFoldDB" id="A0A426YTP0"/>
<dbReference type="Pfam" id="PF01980">
    <property type="entry name" value="TrmO_N"/>
    <property type="match status" value="1"/>
</dbReference>
<evidence type="ECO:0000259" key="4">
    <source>
        <dbReference type="PROSITE" id="PS51668"/>
    </source>
</evidence>
<gene>
    <name evidence="5" type="ORF">B296_00015646</name>
</gene>
<accession>A0A426YTP0</accession>
<keyword evidence="3" id="KW-1133">Transmembrane helix</keyword>
<feature type="domain" description="TsaA-like" evidence="4">
    <location>
        <begin position="128"/>
        <end position="216"/>
    </location>
</feature>
<sequence>MPTVLNNVSLNGLPRLNRYLVYHGTSIMTAVINNTSLWWEGRGGCFTIRITPSFVSLMAAAGGTGWVKVSATAIAIATVAISATAAIVAGSFFNQKARRLASRIRELETSLAAALEKSASERRGRTKAQQVDVVDLIPSCSPADRMLTPWLPSALSGPASLPGAKVECTNFDLSIVDVGGGPVVRVPRLKGCKMGVLATRSPHRPCPIGLTVAKVM</sequence>
<evidence type="ECO:0000256" key="3">
    <source>
        <dbReference type="SAM" id="Phobius"/>
    </source>
</evidence>
<dbReference type="InterPro" id="IPR023370">
    <property type="entry name" value="TrmO-like_N"/>
</dbReference>
<dbReference type="SUPFAM" id="SSF118196">
    <property type="entry name" value="YaeB-like"/>
    <property type="match status" value="1"/>
</dbReference>
<dbReference type="InterPro" id="IPR040372">
    <property type="entry name" value="YaeB-like"/>
</dbReference>
<dbReference type="InterPro" id="IPR036413">
    <property type="entry name" value="YaeB-like_sf"/>
</dbReference>
<feature type="transmembrane region" description="Helical" evidence="3">
    <location>
        <begin position="20"/>
        <end position="39"/>
    </location>
</feature>
<evidence type="ECO:0000313" key="6">
    <source>
        <dbReference type="Proteomes" id="UP000287651"/>
    </source>
</evidence>
<proteinExistence type="inferred from homology"/>
<evidence type="ECO:0000256" key="1">
    <source>
        <dbReference type="ARBA" id="ARBA00022691"/>
    </source>
</evidence>
<reference evidence="5 6" key="1">
    <citation type="journal article" date="2014" name="Agronomy (Basel)">
        <title>A Draft Genome Sequence for Ensete ventricosum, the Drought-Tolerant Tree Against Hunger.</title>
        <authorList>
            <person name="Harrison J."/>
            <person name="Moore K.A."/>
            <person name="Paszkiewicz K."/>
            <person name="Jones T."/>
            <person name="Grant M."/>
            <person name="Ambacheew D."/>
            <person name="Muzemil S."/>
            <person name="Studholme D.J."/>
        </authorList>
    </citation>
    <scope>NUCLEOTIDE SEQUENCE [LARGE SCALE GENOMIC DNA]</scope>
</reference>
<name>A0A426YTP0_ENSVE</name>
<keyword evidence="3" id="KW-0472">Membrane</keyword>
<feature type="transmembrane region" description="Helical" evidence="3">
    <location>
        <begin position="73"/>
        <end position="93"/>
    </location>
</feature>
<dbReference type="InterPro" id="IPR036414">
    <property type="entry name" value="YaeB_N_sf"/>
</dbReference>
<dbReference type="PROSITE" id="PS51668">
    <property type="entry name" value="TSAA_2"/>
    <property type="match status" value="1"/>
</dbReference>
<dbReference type="PANTHER" id="PTHR12818:SF0">
    <property type="entry name" value="TRNA (ADENINE(37)-N6)-METHYLTRANSFERASE"/>
    <property type="match status" value="1"/>
</dbReference>
<dbReference type="Proteomes" id="UP000287651">
    <property type="component" value="Unassembled WGS sequence"/>
</dbReference>
<organism evidence="5 6">
    <name type="scientific">Ensete ventricosum</name>
    <name type="common">Abyssinian banana</name>
    <name type="synonym">Musa ensete</name>
    <dbReference type="NCBI Taxonomy" id="4639"/>
    <lineage>
        <taxon>Eukaryota</taxon>
        <taxon>Viridiplantae</taxon>
        <taxon>Streptophyta</taxon>
        <taxon>Embryophyta</taxon>
        <taxon>Tracheophyta</taxon>
        <taxon>Spermatophyta</taxon>
        <taxon>Magnoliopsida</taxon>
        <taxon>Liliopsida</taxon>
        <taxon>Zingiberales</taxon>
        <taxon>Musaceae</taxon>
        <taxon>Ensete</taxon>
    </lineage>
</organism>
<comment type="caution">
    <text evidence="5">The sequence shown here is derived from an EMBL/GenBank/DDBJ whole genome shotgun (WGS) entry which is preliminary data.</text>
</comment>
<feature type="transmembrane region" description="Helical" evidence="3">
    <location>
        <begin position="46"/>
        <end position="67"/>
    </location>
</feature>